<evidence type="ECO:0000256" key="10">
    <source>
        <dbReference type="ARBA" id="ARBA00030308"/>
    </source>
</evidence>
<gene>
    <name evidence="14" type="primary">nudF</name>
    <name evidence="14" type="ORF">OE749_02660</name>
</gene>
<dbReference type="InterPro" id="IPR000086">
    <property type="entry name" value="NUDIX_hydrolase_dom"/>
</dbReference>
<evidence type="ECO:0000256" key="9">
    <source>
        <dbReference type="ARBA" id="ARBA00030162"/>
    </source>
</evidence>
<evidence type="ECO:0000256" key="7">
    <source>
        <dbReference type="ARBA" id="ARBA00022842"/>
    </source>
</evidence>
<evidence type="ECO:0000256" key="3">
    <source>
        <dbReference type="ARBA" id="ARBA00012453"/>
    </source>
</evidence>
<dbReference type="NCBIfam" id="NF008003">
    <property type="entry name" value="PRK10729.1"/>
    <property type="match status" value="1"/>
</dbReference>
<proteinExistence type="inferred from homology"/>
<keyword evidence="7" id="KW-0460">Magnesium</keyword>
<feature type="domain" description="Nudix hydrolase" evidence="13">
    <location>
        <begin position="50"/>
        <end position="188"/>
    </location>
</feature>
<dbReference type="EMBL" id="JAOWKX010000001">
    <property type="protein sequence ID" value="MCV2883600.1"/>
    <property type="molecule type" value="Genomic_DNA"/>
</dbReference>
<name>A0ABT3A4J9_9ALTE</name>
<evidence type="ECO:0000256" key="11">
    <source>
        <dbReference type="ARBA" id="ARBA00033056"/>
    </source>
</evidence>
<dbReference type="GO" id="GO:0047631">
    <property type="term" value="F:ADP-ribose diphosphatase activity"/>
    <property type="evidence" value="ECO:0007669"/>
    <property type="project" value="UniProtKB-EC"/>
</dbReference>
<dbReference type="CDD" id="cd24155">
    <property type="entry name" value="NUDIX_ADPRase"/>
    <property type="match status" value="1"/>
</dbReference>
<comment type="function">
    <text evidence="8">Acts on ADP-mannose and ADP-glucose as well as ADP-ribose. Prevents glycogen biosynthesis. The reaction catalyzed by this enzyme is a limiting step of the gluconeogenic process.</text>
</comment>
<evidence type="ECO:0000256" key="12">
    <source>
        <dbReference type="ARBA" id="ARBA00049546"/>
    </source>
</evidence>
<evidence type="ECO:0000313" key="14">
    <source>
        <dbReference type="EMBL" id="MCV2883600.1"/>
    </source>
</evidence>
<accession>A0ABT3A4J9</accession>
<dbReference type="PROSITE" id="PS51462">
    <property type="entry name" value="NUDIX"/>
    <property type="match status" value="1"/>
</dbReference>
<evidence type="ECO:0000256" key="2">
    <source>
        <dbReference type="ARBA" id="ARBA00007482"/>
    </source>
</evidence>
<dbReference type="PROSITE" id="PS00893">
    <property type="entry name" value="NUDIX_BOX"/>
    <property type="match status" value="1"/>
</dbReference>
<dbReference type="EC" id="3.6.1.13" evidence="3"/>
<evidence type="ECO:0000256" key="6">
    <source>
        <dbReference type="ARBA" id="ARBA00022801"/>
    </source>
</evidence>
<protein>
    <recommendedName>
        <fullName evidence="4">ADP-ribose pyrophosphatase</fullName>
        <ecNumber evidence="3">3.6.1.13</ecNumber>
    </recommendedName>
    <alternativeName>
        <fullName evidence="9">ADP-ribose diphosphatase</fullName>
    </alternativeName>
    <alternativeName>
        <fullName evidence="11">ADP-ribose phosphohydrolase</fullName>
    </alternativeName>
    <alternativeName>
        <fullName evidence="10">Adenosine diphosphoribose pyrophosphatase</fullName>
    </alternativeName>
</protein>
<dbReference type="PANTHER" id="PTHR11839">
    <property type="entry name" value="UDP/ADP-SUGAR PYROPHOSPHATASE"/>
    <property type="match status" value="1"/>
</dbReference>
<dbReference type="NCBIfam" id="TIGR00052">
    <property type="entry name" value="nudix-type nucleoside diphosphatase, YffH/AdpP family"/>
    <property type="match status" value="1"/>
</dbReference>
<sequence>MKVQKFSCDDVEIVEKNVMSDGFFKLKEYRVKHKLFRGGWSPTLSREILERGHAVAVLPYDPVLNEFVMVQQFRTGAMATCDNPWLIEIIAGMIEPEEAREDVCIREAKEEAGIDIQDLHFALSYLSSPGGTTERIHIYMARVDTSQAEGVHGLDSEHEDILVMRVPEIDAMAMLREGKIDNAASVIALQWFALNKESLLKQWSDNR</sequence>
<comment type="cofactor">
    <cofactor evidence="1">
        <name>Mg(2+)</name>
        <dbReference type="ChEBI" id="CHEBI:18420"/>
    </cofactor>
</comment>
<dbReference type="InterPro" id="IPR004385">
    <property type="entry name" value="NDP_pyrophosphatase"/>
</dbReference>
<evidence type="ECO:0000256" key="1">
    <source>
        <dbReference type="ARBA" id="ARBA00001946"/>
    </source>
</evidence>
<dbReference type="Pfam" id="PF00293">
    <property type="entry name" value="NUDIX"/>
    <property type="match status" value="1"/>
</dbReference>
<dbReference type="Gene3D" id="3.90.79.10">
    <property type="entry name" value="Nucleoside Triphosphate Pyrophosphohydrolase"/>
    <property type="match status" value="1"/>
</dbReference>
<dbReference type="InterPro" id="IPR015797">
    <property type="entry name" value="NUDIX_hydrolase-like_dom_sf"/>
</dbReference>
<evidence type="ECO:0000256" key="8">
    <source>
        <dbReference type="ARBA" id="ARBA00025164"/>
    </source>
</evidence>
<comment type="caution">
    <text evidence="14">The sequence shown here is derived from an EMBL/GenBank/DDBJ whole genome shotgun (WGS) entry which is preliminary data.</text>
</comment>
<reference evidence="14 15" key="1">
    <citation type="submission" date="2022-10" db="EMBL/GenBank/DDBJ databases">
        <title>Aestuariibacter sp. AA17 isolated from Montipora capitata coral fragment.</title>
        <authorList>
            <person name="Emsley S.A."/>
            <person name="Pfannmuller K.M."/>
            <person name="Loughran R.M."/>
            <person name="Shlafstein M."/>
            <person name="Papke E."/>
            <person name="Saw J.H."/>
            <person name="Ushijima B."/>
            <person name="Videau P."/>
        </authorList>
    </citation>
    <scope>NUCLEOTIDE SEQUENCE [LARGE SCALE GENOMIC DNA]</scope>
    <source>
        <strain evidence="14 15">AA17</strain>
    </source>
</reference>
<comment type="catalytic activity">
    <reaction evidence="12">
        <text>ADP-D-ribose + H2O = D-ribose 5-phosphate + AMP + 2 H(+)</text>
        <dbReference type="Rhea" id="RHEA:10412"/>
        <dbReference type="ChEBI" id="CHEBI:15377"/>
        <dbReference type="ChEBI" id="CHEBI:15378"/>
        <dbReference type="ChEBI" id="CHEBI:57967"/>
        <dbReference type="ChEBI" id="CHEBI:78346"/>
        <dbReference type="ChEBI" id="CHEBI:456215"/>
        <dbReference type="EC" id="3.6.1.13"/>
    </reaction>
</comment>
<evidence type="ECO:0000259" key="13">
    <source>
        <dbReference type="PROSITE" id="PS51462"/>
    </source>
</evidence>
<evidence type="ECO:0000313" key="15">
    <source>
        <dbReference type="Proteomes" id="UP001652504"/>
    </source>
</evidence>
<organism evidence="14 15">
    <name type="scientific">Fluctibacter corallii</name>
    <dbReference type="NCBI Taxonomy" id="2984329"/>
    <lineage>
        <taxon>Bacteria</taxon>
        <taxon>Pseudomonadati</taxon>
        <taxon>Pseudomonadota</taxon>
        <taxon>Gammaproteobacteria</taxon>
        <taxon>Alteromonadales</taxon>
        <taxon>Alteromonadaceae</taxon>
        <taxon>Fluctibacter</taxon>
    </lineage>
</organism>
<dbReference type="PANTHER" id="PTHR11839:SF5">
    <property type="entry name" value="ADP-RIBOSE PYROPHOSPHATASE"/>
    <property type="match status" value="1"/>
</dbReference>
<keyword evidence="6 14" id="KW-0378">Hydrolase</keyword>
<keyword evidence="5" id="KW-0479">Metal-binding</keyword>
<comment type="similarity">
    <text evidence="2">Belongs to the Nudix hydrolase family. NudF subfamily.</text>
</comment>
<dbReference type="RefSeq" id="WP_263710796.1">
    <property type="nucleotide sequence ID" value="NZ_JAOWKX010000001.1"/>
</dbReference>
<dbReference type="Proteomes" id="UP001652504">
    <property type="component" value="Unassembled WGS sequence"/>
</dbReference>
<dbReference type="InterPro" id="IPR020084">
    <property type="entry name" value="NUDIX_hydrolase_CS"/>
</dbReference>
<evidence type="ECO:0000256" key="5">
    <source>
        <dbReference type="ARBA" id="ARBA00022723"/>
    </source>
</evidence>
<evidence type="ECO:0000256" key="4">
    <source>
        <dbReference type="ARBA" id="ARBA00013297"/>
    </source>
</evidence>
<dbReference type="SUPFAM" id="SSF55811">
    <property type="entry name" value="Nudix"/>
    <property type="match status" value="1"/>
</dbReference>
<keyword evidence="15" id="KW-1185">Reference proteome</keyword>